<dbReference type="PANTHER" id="PTHR42034:SF1">
    <property type="entry name" value="CONDENSATION DOMAIN-CONTAINING PROTEIN"/>
    <property type="match status" value="1"/>
</dbReference>
<comment type="caution">
    <text evidence="1">The sequence shown here is derived from an EMBL/GenBank/DDBJ whole genome shotgun (WGS) entry which is preliminary data.</text>
</comment>
<evidence type="ECO:0000313" key="1">
    <source>
        <dbReference type="EMBL" id="KAJ8993084.1"/>
    </source>
</evidence>
<reference evidence="1" key="1">
    <citation type="submission" date="2023-01" db="EMBL/GenBank/DDBJ databases">
        <title>Exophiala dermititidis isolated from Cystic Fibrosis Patient.</title>
        <authorList>
            <person name="Kurbessoian T."/>
            <person name="Crocker A."/>
            <person name="Murante D."/>
            <person name="Hogan D.A."/>
            <person name="Stajich J.E."/>
        </authorList>
    </citation>
    <scope>NUCLEOTIDE SEQUENCE</scope>
    <source>
        <strain evidence="1">Ex8</strain>
    </source>
</reference>
<dbReference type="Gene3D" id="3.30.559.30">
    <property type="entry name" value="Nonribosomal peptide synthetase, condensation domain"/>
    <property type="match status" value="1"/>
</dbReference>
<dbReference type="EMBL" id="JAJGCB010000004">
    <property type="protein sequence ID" value="KAJ8993084.1"/>
    <property type="molecule type" value="Genomic_DNA"/>
</dbReference>
<proteinExistence type="predicted"/>
<dbReference type="AlphaFoldDB" id="A0AAN6EYL6"/>
<evidence type="ECO:0000313" key="2">
    <source>
        <dbReference type="Proteomes" id="UP001161757"/>
    </source>
</evidence>
<dbReference type="Gene3D" id="3.30.559.10">
    <property type="entry name" value="Chloramphenicol acetyltransferase-like domain"/>
    <property type="match status" value="1"/>
</dbReference>
<protein>
    <submittedName>
        <fullName evidence="1">Uncharacterized protein</fullName>
    </submittedName>
</protein>
<dbReference type="PANTHER" id="PTHR42034">
    <property type="entry name" value="CHROMOSOME 7, WHOLE GENOME SHOTGUN SEQUENCE-RELATED"/>
    <property type="match status" value="1"/>
</dbReference>
<accession>A0AAN6EYL6</accession>
<dbReference type="InterPro" id="IPR023213">
    <property type="entry name" value="CAT-like_dom_sf"/>
</dbReference>
<organism evidence="1 2">
    <name type="scientific">Exophiala dermatitidis</name>
    <name type="common">Black yeast-like fungus</name>
    <name type="synonym">Wangiella dermatitidis</name>
    <dbReference type="NCBI Taxonomy" id="5970"/>
    <lineage>
        <taxon>Eukaryota</taxon>
        <taxon>Fungi</taxon>
        <taxon>Dikarya</taxon>
        <taxon>Ascomycota</taxon>
        <taxon>Pezizomycotina</taxon>
        <taxon>Eurotiomycetes</taxon>
        <taxon>Chaetothyriomycetidae</taxon>
        <taxon>Chaetothyriales</taxon>
        <taxon>Herpotrichiellaceae</taxon>
        <taxon>Exophiala</taxon>
    </lineage>
</organism>
<dbReference type="Proteomes" id="UP001161757">
    <property type="component" value="Unassembled WGS sequence"/>
</dbReference>
<name>A0AAN6EYL6_EXODE</name>
<sequence>METCTWQDNPKDKDMDQWHPTAAGHYERKASLTERWMAHNCSLGQQASRNGSSRGGRHHWTLSLVLKLGMTIQETQNQNQTQCPSPGLFEEQLVPQLRRAWQDLRRQHPSMASTLNTTRYVWEYHPTTDKGEEEKWLRMTFVVVPFQIEAATLATQLVAPPRPTLHVLPRSQELLLQSPHSSVDGAGLIIMAHLLLSTVTSPRDPGAPFGSYPSVDNSLNLKESESECCNLAPPFRTMVQAGPFTDMQSQAANAELKRYLDAFPGMTLPTKIPKPKTRDGTVRPGKTKRKCHVFDECETSAIADACRRKGLTVTHAVHASIACAMARLKSNPAAPNVYTGALSFDGRRIYGTATAEEDDRDWQLPASLCTTAWLPSIHVSDFDCTADQFKRAYAWHTNNNTNTNGNSTDNFHTHTRPEKRDQYNIVELMIKNILPQVSSTTGATSVSMASANLSSLGVVERTLQRKYGHLEVLEYAQLCEVLTASVCMYLHTWRDQMVLSTMYNEAYYDAEFVDLLVETVLDILRQGLGLGVNADA</sequence>
<gene>
    <name evidence="1" type="ORF">HRR80_003119</name>
</gene>